<feature type="compositionally biased region" description="Basic and acidic residues" evidence="2">
    <location>
        <begin position="343"/>
        <end position="365"/>
    </location>
</feature>
<dbReference type="SUPFAM" id="SSF52540">
    <property type="entry name" value="P-loop containing nucleoside triphosphate hydrolases"/>
    <property type="match status" value="1"/>
</dbReference>
<feature type="coiled-coil region" evidence="1">
    <location>
        <begin position="652"/>
        <end position="761"/>
    </location>
</feature>
<accession>A0AAU7GBG6</accession>
<dbReference type="Gene3D" id="3.40.50.300">
    <property type="entry name" value="P-loop containing nucleotide triphosphate hydrolases"/>
    <property type="match status" value="1"/>
</dbReference>
<dbReference type="AlphaFoldDB" id="A0AAU7GBG6"/>
<sequence length="1135" mass="125364">MTDLPVDDGLIRRGQFRIELVQLLNWGSYQDIHRMPVGRGGIAILGPTGRGKSTVLDAMSAVIMPNPQEFNRAARDDSRQRSERTVYSYARGKTDEVKDAGSDTTTTHFLRPLGTAFPSGAAITWRTELGETITAARLAWIGPDTATQDEVTTATVYVLVHGEFPLARLNELVPEPGSSSPLTRASLARLVHPERDLVTGSQPELRVRLCEELGIGGSDESQLKALTLLRRAQASKGVFSIDELFKSFVLTEPRALSRWETTLSSYREASALYDVFETTRRKLDVLADVPSRAEQYAAAAEDASGKRRLLVPADGEHDPRLRVWLAERIRDWVSGQVDAVRDEKREHEAQRRVAETEEQAAHRAQQDALSRLAERGGDPAVGLRREQELAERYLATQSRERAAADALFARAGLPAPETESQLAELASRAEQLLASAATDEDDKARRYELAGRVDAAKRAIAAKTAEKRSYEQRRSNVPADADERRRRIAAGTGIAPEDLPYAGELFEVAPGRRDWTRAIESVLGEVATHLVVDERRFAAVRRFVNDNDMRGRIVLAAAASGRAPELDPVERTVPALLQFDTGSPYWGWLHDELVADRSILCVESPEELDAPRPAGTKGAVTRSGMRSASRDRVIKDDRRTDSWIGLDNAPRIQALAAELEDLERELAAARAESDAAESEHSAARSRSEALAAIRTVEWESIDVTGARQRVDELAAQLERVAVEHPEVGELQQEADRHDRARIDAARRGAALQARIDELEARHGDLIDIEDSIADALERNSPLTPEERVLLGTLPFAAPREAADVDRRYAEAQAIVRDQVDGHQQAMEQHERLLLLTFERYRDLDRSAEIDATIDSLPTVLAIHRTLVDDDLPRAKSDWLAKAGASMGDSLRALLTQIEEDGHAIRRGVRPISSALAGIEFREGSTLDIDPRPVSNSDLHDFKRTLRKHTAGTLGTDRRDAAAIERDFLELRHDLSRLEERSRAGEAWRRRVLDAREHYQFRAIETRTDGTQVVHEGVAGKSGGEGQELIAFVLGAALRYRLGDGTDSVPTYAPIVLDEGFVKADNEYTGRALAALRGLGFQLIVGAPRDKVNAFEEHVESVAYVTGDPARPGLSRIYSLSIREALEGDRLGVLTA</sequence>
<name>A0AAU7GBG6_9MICO</name>
<protein>
    <submittedName>
        <fullName evidence="3">SbcC/MukB-like Walker B domain-containing protein</fullName>
    </submittedName>
</protein>
<evidence type="ECO:0000256" key="1">
    <source>
        <dbReference type="SAM" id="Coils"/>
    </source>
</evidence>
<proteinExistence type="predicted"/>
<dbReference type="RefSeq" id="WP_348787276.1">
    <property type="nucleotide sequence ID" value="NZ_CP157390.1"/>
</dbReference>
<dbReference type="Pfam" id="PF13555">
    <property type="entry name" value="AAA_29"/>
    <property type="match status" value="1"/>
</dbReference>
<feature type="region of interest" description="Disordered" evidence="2">
    <location>
        <begin position="608"/>
        <end position="631"/>
    </location>
</feature>
<evidence type="ECO:0000313" key="3">
    <source>
        <dbReference type="EMBL" id="XBM47303.1"/>
    </source>
</evidence>
<reference evidence="3" key="1">
    <citation type="submission" date="2024-05" db="EMBL/GenBank/DDBJ databases">
        <title>The Natural Products Discovery Center: Release of the First 8490 Sequenced Strains for Exploring Actinobacteria Biosynthetic Diversity.</title>
        <authorList>
            <person name="Kalkreuter E."/>
            <person name="Kautsar S.A."/>
            <person name="Yang D."/>
            <person name="Bader C.D."/>
            <person name="Teijaro C.N."/>
            <person name="Fluegel L."/>
            <person name="Davis C.M."/>
            <person name="Simpson J.R."/>
            <person name="Lauterbach L."/>
            <person name="Steele A.D."/>
            <person name="Gui C."/>
            <person name="Meng S."/>
            <person name="Li G."/>
            <person name="Viehrig K."/>
            <person name="Ye F."/>
            <person name="Su P."/>
            <person name="Kiefer A.F."/>
            <person name="Nichols A."/>
            <person name="Cepeda A.J."/>
            <person name="Yan W."/>
            <person name="Fan B."/>
            <person name="Jiang Y."/>
            <person name="Adhikari A."/>
            <person name="Zheng C.-J."/>
            <person name="Schuster L."/>
            <person name="Cowan T.M."/>
            <person name="Smanski M.J."/>
            <person name="Chevrette M.G."/>
            <person name="de Carvalho L.P.S."/>
            <person name="Shen B."/>
        </authorList>
    </citation>
    <scope>NUCLEOTIDE SEQUENCE</scope>
    <source>
        <strain evidence="3">NPDC080035</strain>
    </source>
</reference>
<gene>
    <name evidence="3" type="ORF">AAME72_14585</name>
</gene>
<feature type="region of interest" description="Disordered" evidence="2">
    <location>
        <begin position="343"/>
        <end position="368"/>
    </location>
</feature>
<dbReference type="InterPro" id="IPR027417">
    <property type="entry name" value="P-loop_NTPase"/>
</dbReference>
<organism evidence="3">
    <name type="scientific">Leifsonia sp. NPDC080035</name>
    <dbReference type="NCBI Taxonomy" id="3143936"/>
    <lineage>
        <taxon>Bacteria</taxon>
        <taxon>Bacillati</taxon>
        <taxon>Actinomycetota</taxon>
        <taxon>Actinomycetes</taxon>
        <taxon>Micrococcales</taxon>
        <taxon>Microbacteriaceae</taxon>
        <taxon>Leifsonia</taxon>
    </lineage>
</organism>
<evidence type="ECO:0000256" key="2">
    <source>
        <dbReference type="SAM" id="MobiDB-lite"/>
    </source>
</evidence>
<keyword evidence="1" id="KW-0175">Coiled coil</keyword>
<dbReference type="Pfam" id="PF13558">
    <property type="entry name" value="SbcC_Walker_B"/>
    <property type="match status" value="1"/>
</dbReference>
<dbReference type="EMBL" id="CP157390">
    <property type="protein sequence ID" value="XBM47303.1"/>
    <property type="molecule type" value="Genomic_DNA"/>
</dbReference>
<feature type="region of interest" description="Disordered" evidence="2">
    <location>
        <begin position="466"/>
        <end position="485"/>
    </location>
</feature>